<organism evidence="2 3">
    <name type="scientific">Candidatus Beckwithbacteria bacterium GW2011_GWB1_47_15</name>
    <dbReference type="NCBI Taxonomy" id="1618371"/>
    <lineage>
        <taxon>Bacteria</taxon>
        <taxon>Candidatus Beckwithiibacteriota</taxon>
    </lineage>
</organism>
<accession>A0A0G1USD2</accession>
<evidence type="ECO:0000313" key="2">
    <source>
        <dbReference type="EMBL" id="KKU60630.1"/>
    </source>
</evidence>
<feature type="transmembrane region" description="Helical" evidence="1">
    <location>
        <begin position="109"/>
        <end position="127"/>
    </location>
</feature>
<keyword evidence="1" id="KW-0812">Transmembrane</keyword>
<reference evidence="2 3" key="1">
    <citation type="journal article" date="2015" name="Nature">
        <title>rRNA introns, odd ribosomes, and small enigmatic genomes across a large radiation of phyla.</title>
        <authorList>
            <person name="Brown C.T."/>
            <person name="Hug L.A."/>
            <person name="Thomas B.C."/>
            <person name="Sharon I."/>
            <person name="Castelle C.J."/>
            <person name="Singh A."/>
            <person name="Wilkins M.J."/>
            <person name="Williams K.H."/>
            <person name="Banfield J.F."/>
        </authorList>
    </citation>
    <scope>NUCLEOTIDE SEQUENCE [LARGE SCALE GENOMIC DNA]</scope>
</reference>
<name>A0A0G1USD2_9BACT</name>
<dbReference type="EMBL" id="LCNT01000008">
    <property type="protein sequence ID" value="KKU60630.1"/>
    <property type="molecule type" value="Genomic_DNA"/>
</dbReference>
<dbReference type="InterPro" id="IPR019546">
    <property type="entry name" value="TAT_signal_bac_arc"/>
</dbReference>
<gene>
    <name evidence="2" type="ORF">UX85_C0008G0004</name>
</gene>
<keyword evidence="1" id="KW-0472">Membrane</keyword>
<feature type="transmembrane region" description="Helical" evidence="1">
    <location>
        <begin position="196"/>
        <end position="216"/>
    </location>
</feature>
<dbReference type="NCBIfam" id="TIGR01409">
    <property type="entry name" value="TAT_signal_seq"/>
    <property type="match status" value="1"/>
</dbReference>
<proteinExistence type="predicted"/>
<keyword evidence="1" id="KW-1133">Transmembrane helix</keyword>
<comment type="caution">
    <text evidence="2">The sequence shown here is derived from an EMBL/GenBank/DDBJ whole genome shotgun (WGS) entry which is preliminary data.</text>
</comment>
<dbReference type="Proteomes" id="UP000033860">
    <property type="component" value="Unassembled WGS sequence"/>
</dbReference>
<dbReference type="AlphaFoldDB" id="A0A0G1USD2"/>
<evidence type="ECO:0000256" key="1">
    <source>
        <dbReference type="SAM" id="Phobius"/>
    </source>
</evidence>
<sequence length="489" mass="54179">MAEDIGARIEGEGGWGEKPLQPINLSRIDVSEFRDLGLGDEGEVGEGSLEMIRPGEVIDEAVETVKDALKTKKATVGQLKSMVPLMAQVFLQEGGNSSSWSEPKSSEEFVPWVLMAAAGIGLALALWKKDEIGQFMNKLSQRGAIKELKRAGLEEIAGGPAGRVEIQEPAGLETKEEKARKKKEKRKKRVKAIKKATRQAMILITIAGSVGGAFWLGVDKVMGMIDVWNEVNPVREQAVEEGLISGIPGVDEISPQATGEMIQKSLEMRKMLAYYDDYSEPSTWGGEMAWGVNKSEPLLKLENIDDEKTQQFSAWKGASWIFGVYTEGYLSEPNPLLVDYWSEQWQLSAIERFDLENSWLEFSRDRKAAYGYLEELNIKNRLGDKGEEIIKFYSEANRLFEVYPGEAGWEQRWQALKAWVEQQKQTEPTPTAEASTGETVSLSRMLALAGLAHMGGTRRDFLNGLTLLVGAAALGPLGKTQIKADEEEI</sequence>
<protein>
    <submittedName>
        <fullName evidence="2">Uncharacterized protein</fullName>
    </submittedName>
</protein>
<evidence type="ECO:0000313" key="3">
    <source>
        <dbReference type="Proteomes" id="UP000033860"/>
    </source>
</evidence>